<dbReference type="RefSeq" id="WP_045443148.1">
    <property type="nucleotide sequence ID" value="NZ_BBIO01000003.1"/>
</dbReference>
<feature type="chain" id="PRO_5001754952" evidence="1">
    <location>
        <begin position="25"/>
        <end position="222"/>
    </location>
</feature>
<gene>
    <name evidence="2" type="ORF">M2A_0718</name>
</gene>
<protein>
    <submittedName>
        <fullName evidence="2">Conserved protein</fullName>
    </submittedName>
</protein>
<comment type="caution">
    <text evidence="2">The sequence shown here is derived from an EMBL/GenBank/DDBJ whole genome shotgun (WGS) entry which is preliminary data.</text>
</comment>
<keyword evidence="3" id="KW-1185">Reference proteome</keyword>
<name>A0A081B851_9HYPH</name>
<organism evidence="2 3">
    <name type="scientific">Tepidicaulis marinus</name>
    <dbReference type="NCBI Taxonomy" id="1333998"/>
    <lineage>
        <taxon>Bacteria</taxon>
        <taxon>Pseudomonadati</taxon>
        <taxon>Pseudomonadota</taxon>
        <taxon>Alphaproteobacteria</taxon>
        <taxon>Hyphomicrobiales</taxon>
        <taxon>Parvibaculaceae</taxon>
        <taxon>Tepidicaulis</taxon>
    </lineage>
</organism>
<evidence type="ECO:0000256" key="1">
    <source>
        <dbReference type="SAM" id="SignalP"/>
    </source>
</evidence>
<proteinExistence type="predicted"/>
<sequence>MNSIVKGTAIAGLVTVALTGGAGAYDLNNAITNSQTTLQDVTADTNLWVKAVDTKVDVSTAAIANSLSAELKGNTYLENSQVLGTAADVKAATLVEAEWIGGKATINTQAIGNNVTASVADAQFVNAHNSQVTGWQAPRPVDPEAVSNVIIENAAKVDVSALAVSNAFALESNAPEINLTSVQLNNSLTTAVSNVSIGYTNALKSSSVAIGNQVSIAPIAIK</sequence>
<keyword evidence="1" id="KW-0732">Signal</keyword>
<feature type="signal peptide" evidence="1">
    <location>
        <begin position="1"/>
        <end position="24"/>
    </location>
</feature>
<dbReference type="EMBL" id="BBIO01000003">
    <property type="protein sequence ID" value="GAK44219.1"/>
    <property type="molecule type" value="Genomic_DNA"/>
</dbReference>
<dbReference type="AlphaFoldDB" id="A0A081B851"/>
<reference evidence="2 3" key="1">
    <citation type="submission" date="2014-07" db="EMBL/GenBank/DDBJ databases">
        <title>Tepidicaulis marinum gen. nov., sp. nov., a novel marine bacterium denitrifying nitrate to nitrous oxide strictly under microaerobic conditions.</title>
        <authorList>
            <person name="Takeuchi M."/>
            <person name="Yamagishi T."/>
            <person name="Kamagata Y."/>
            <person name="Oshima K."/>
            <person name="Hattori M."/>
            <person name="Katayama T."/>
            <person name="Hanada S."/>
            <person name="Tamaki H."/>
            <person name="Marumo K."/>
            <person name="Maeda H."/>
            <person name="Nedachi M."/>
            <person name="Iwasaki W."/>
            <person name="Suwa Y."/>
            <person name="Sakata S."/>
        </authorList>
    </citation>
    <scope>NUCLEOTIDE SEQUENCE [LARGE SCALE GENOMIC DNA]</scope>
    <source>
        <strain evidence="2 3">MA2</strain>
    </source>
</reference>
<evidence type="ECO:0000313" key="2">
    <source>
        <dbReference type="EMBL" id="GAK44219.1"/>
    </source>
</evidence>
<accession>A0A081B851</accession>
<dbReference type="STRING" id="1333998.M2A_0718"/>
<dbReference type="Proteomes" id="UP000028702">
    <property type="component" value="Unassembled WGS sequence"/>
</dbReference>
<evidence type="ECO:0000313" key="3">
    <source>
        <dbReference type="Proteomes" id="UP000028702"/>
    </source>
</evidence>